<dbReference type="KEGG" id="eus:EUTSA_v10003380mg"/>
<dbReference type="InterPro" id="IPR025836">
    <property type="entry name" value="Zn_knuckle_CX2CX4HX4C"/>
</dbReference>
<accession>V4NFD0</accession>
<dbReference type="Pfam" id="PF14111">
    <property type="entry name" value="DUF4283"/>
    <property type="match status" value="1"/>
</dbReference>
<dbReference type="PANTHER" id="PTHR31286">
    <property type="entry name" value="GLYCINE-RICH CELL WALL STRUCTURAL PROTEIN 1.8-LIKE"/>
    <property type="match status" value="1"/>
</dbReference>
<dbReference type="EMBL" id="KI517441">
    <property type="protein sequence ID" value="ESQ44831.1"/>
    <property type="molecule type" value="Genomic_DNA"/>
</dbReference>
<keyword evidence="5" id="KW-1185">Reference proteome</keyword>
<dbReference type="Pfam" id="PF14392">
    <property type="entry name" value="zf-CCHC_4"/>
    <property type="match status" value="1"/>
</dbReference>
<dbReference type="OMA" id="THDEANC"/>
<evidence type="ECO:0000313" key="5">
    <source>
        <dbReference type="Proteomes" id="UP000030689"/>
    </source>
</evidence>
<reference evidence="4 5" key="1">
    <citation type="journal article" date="2013" name="Front. Plant Sci.">
        <title>The Reference Genome of the Halophytic Plant Eutrema salsugineum.</title>
        <authorList>
            <person name="Yang R."/>
            <person name="Jarvis D.E."/>
            <person name="Chen H."/>
            <person name="Beilstein M.A."/>
            <person name="Grimwood J."/>
            <person name="Jenkins J."/>
            <person name="Shu S."/>
            <person name="Prochnik S."/>
            <person name="Xin M."/>
            <person name="Ma C."/>
            <person name="Schmutz J."/>
            <person name="Wing R.A."/>
            <person name="Mitchell-Olds T."/>
            <person name="Schumaker K.S."/>
            <person name="Wang X."/>
        </authorList>
    </citation>
    <scope>NUCLEOTIDE SEQUENCE [LARGE SCALE GENOMIC DNA]</scope>
</reference>
<dbReference type="STRING" id="72664.V4NFD0"/>
<evidence type="ECO:0008006" key="6">
    <source>
        <dbReference type="Google" id="ProtNLM"/>
    </source>
</evidence>
<sequence>MDRDLWLQFQHLDLGSALQPLQLSTDTRQRQANENRLSLVVRGLNPTQQNLTWMRNTLPRAWRLHDRVRGQLNDDGTIRFIFDAEHHLLSVIERGPWSFKDWMVVMDPWYRRLYPNYLQTISFWIQIFNLPDEYRNQRVVEDISRRMGQYEGSRLVEPTRDSPSEVWVRVKFNAYEPFYFVRHVQLEEGGPPVLLRFEYQRLKKFCSTCGRLTHDEANCPLAPIPELEPPQEQPDVNQDIDQQVEGQELHEPQQDLNEYDEPIEEIHTTEYFHDVVPPLLNHIRVQPAVTLFGQPGAIVEAGSTSGQESGTKRKAEDPPIDEASPSHRQRISEETDATGLVVALKPPEEP</sequence>
<feature type="region of interest" description="Disordered" evidence="1">
    <location>
        <begin position="300"/>
        <end position="350"/>
    </location>
</feature>
<evidence type="ECO:0000313" key="4">
    <source>
        <dbReference type="EMBL" id="ESQ44831.1"/>
    </source>
</evidence>
<evidence type="ECO:0000256" key="1">
    <source>
        <dbReference type="SAM" id="MobiDB-lite"/>
    </source>
</evidence>
<dbReference type="OrthoDB" id="1060444at2759"/>
<dbReference type="AlphaFoldDB" id="V4NFD0"/>
<evidence type="ECO:0000259" key="3">
    <source>
        <dbReference type="Pfam" id="PF14392"/>
    </source>
</evidence>
<dbReference type="PANTHER" id="PTHR31286:SF162">
    <property type="entry name" value="DUF4283 DOMAIN-CONTAINING PROTEIN-RELATED"/>
    <property type="match status" value="1"/>
</dbReference>
<dbReference type="InterPro" id="IPR025558">
    <property type="entry name" value="DUF4283"/>
</dbReference>
<dbReference type="Proteomes" id="UP000030689">
    <property type="component" value="Unassembled WGS sequence"/>
</dbReference>
<proteinExistence type="predicted"/>
<gene>
    <name evidence="4" type="ORF">EUTSA_v10003380mg</name>
</gene>
<name>V4NFD0_EUTSA</name>
<protein>
    <recommendedName>
        <fullName evidence="6">DUF4283 domain-containing protein</fullName>
    </recommendedName>
</protein>
<feature type="domain" description="DUF4283" evidence="2">
    <location>
        <begin position="32"/>
        <end position="110"/>
    </location>
</feature>
<dbReference type="InterPro" id="IPR040256">
    <property type="entry name" value="At4g02000-like"/>
</dbReference>
<evidence type="ECO:0000259" key="2">
    <source>
        <dbReference type="Pfam" id="PF14111"/>
    </source>
</evidence>
<organism evidence="4 5">
    <name type="scientific">Eutrema salsugineum</name>
    <name type="common">Saltwater cress</name>
    <name type="synonym">Sisymbrium salsugineum</name>
    <dbReference type="NCBI Taxonomy" id="72664"/>
    <lineage>
        <taxon>Eukaryota</taxon>
        <taxon>Viridiplantae</taxon>
        <taxon>Streptophyta</taxon>
        <taxon>Embryophyta</taxon>
        <taxon>Tracheophyta</taxon>
        <taxon>Spermatophyta</taxon>
        <taxon>Magnoliopsida</taxon>
        <taxon>eudicotyledons</taxon>
        <taxon>Gunneridae</taxon>
        <taxon>Pentapetalae</taxon>
        <taxon>rosids</taxon>
        <taxon>malvids</taxon>
        <taxon>Brassicales</taxon>
        <taxon>Brassicaceae</taxon>
        <taxon>Eutremeae</taxon>
        <taxon>Eutrema</taxon>
    </lineage>
</organism>
<feature type="domain" description="Zinc knuckle CX2CX4HX4C" evidence="3">
    <location>
        <begin position="176"/>
        <end position="220"/>
    </location>
</feature>
<dbReference type="Gramene" id="ESQ44831">
    <property type="protein sequence ID" value="ESQ44831"/>
    <property type="gene ID" value="EUTSA_v10003380mg"/>
</dbReference>